<evidence type="ECO:0000313" key="1">
    <source>
        <dbReference type="EMBL" id="OTP17274.1"/>
    </source>
</evidence>
<accession>A0A242K7X7</accession>
<dbReference type="EMBL" id="CP147247">
    <property type="protein sequence ID" value="WYJ90881.1"/>
    <property type="molecule type" value="Genomic_DNA"/>
</dbReference>
<gene>
    <name evidence="1" type="ORF">A5888_001412</name>
    <name evidence="2" type="ORF">A5888_002649</name>
</gene>
<name>A0A242K7X7_9ENTE</name>
<evidence type="ECO:0000313" key="2">
    <source>
        <dbReference type="EMBL" id="WYJ90881.1"/>
    </source>
</evidence>
<organism evidence="1">
    <name type="scientific">Candidatus Enterococcus clewellii</name>
    <dbReference type="NCBI Taxonomy" id="1834193"/>
    <lineage>
        <taxon>Bacteria</taxon>
        <taxon>Bacillati</taxon>
        <taxon>Bacillota</taxon>
        <taxon>Bacilli</taxon>
        <taxon>Lactobacillales</taxon>
        <taxon>Enterococcaceae</taxon>
        <taxon>Enterococcus</taxon>
    </lineage>
</organism>
<dbReference type="RefSeq" id="WP_086348516.1">
    <property type="nucleotide sequence ID" value="NZ_CP147247.1"/>
</dbReference>
<dbReference type="AlphaFoldDB" id="A0A242K7X7"/>
<dbReference type="OrthoDB" id="10018656at2"/>
<keyword evidence="3" id="KW-1185">Reference proteome</keyword>
<proteinExistence type="predicted"/>
<evidence type="ECO:0000313" key="3">
    <source>
        <dbReference type="Proteomes" id="UP000195141"/>
    </source>
</evidence>
<dbReference type="Proteomes" id="UP000195141">
    <property type="component" value="Chromosome"/>
</dbReference>
<sequence length="311" mass="36369">MSKVDENIGKYKAKFENCMSYIKGKRACMASKIPEIKREAELLKEVIDDFEEIRVGQEETRLSITDTLDVIDDSVKYNNLQKSFKSACNKSADEVLDEVIKYGPPSVLQAEQEELQKKADKFDELSDAEWDEDDVILIMTEFHDEYLVDSENSVEISIKYAHKIIELFQVGVAAEIKRQNKPVKLPGFIVATMKNYDSLQYMLTEEYYSDCDSSEEIFDDSVYCWIADNFDLLCRAWITGNYTTKQEPKYMVIFIESEDDRQILFRKGKEYEVDFESNNEGYWEQHFTEKEIKALNKNVWSLAEEIEEETK</sequence>
<evidence type="ECO:0008006" key="4">
    <source>
        <dbReference type="Google" id="ProtNLM"/>
    </source>
</evidence>
<protein>
    <recommendedName>
        <fullName evidence="4">DUF1642 domain-containing protein</fullName>
    </recommendedName>
</protein>
<dbReference type="Pfam" id="PF07852">
    <property type="entry name" value="DUF1642"/>
    <property type="match status" value="1"/>
</dbReference>
<reference evidence="2" key="2">
    <citation type="submission" date="2017-05" db="EMBL/GenBank/DDBJ databases">
        <authorList>
            <consortium name="The Broad Institute Genomics Platform"/>
            <consortium name="The Broad Institute Genomic Center for Infectious Diseases"/>
            <person name="Earl A."/>
            <person name="Manson A."/>
            <person name="Schwartman J."/>
            <person name="Gilmore M."/>
            <person name="Abouelleil A."/>
            <person name="Cao P."/>
            <person name="Chapman S."/>
            <person name="Cusick C."/>
            <person name="Shea T."/>
            <person name="Young S."/>
            <person name="Neafsey D."/>
            <person name="Nusbaum C."/>
            <person name="Birren B."/>
        </authorList>
    </citation>
    <scope>NUCLEOTIDE SEQUENCE</scope>
    <source>
        <strain evidence="2">9E7_DIV0242</strain>
    </source>
</reference>
<reference evidence="1" key="1">
    <citation type="submission" date="2017-05" db="EMBL/GenBank/DDBJ databases">
        <title>The Genome Sequence of Enterococcus sp. 9E7_DIV0242.</title>
        <authorList>
            <consortium name="The Broad Institute Genomics Platform"/>
            <consortium name="The Broad Institute Genomic Center for Infectious Diseases"/>
            <person name="Earl A."/>
            <person name="Manson A."/>
            <person name="Schwartman J."/>
            <person name="Gilmore M."/>
            <person name="Abouelleil A."/>
            <person name="Cao P."/>
            <person name="Chapman S."/>
            <person name="Cusick C."/>
            <person name="Shea T."/>
            <person name="Young S."/>
            <person name="Neafsey D."/>
            <person name="Nusbaum C."/>
            <person name="Birren B."/>
        </authorList>
    </citation>
    <scope>NUCLEOTIDE SEQUENCE [LARGE SCALE GENOMIC DNA]</scope>
    <source>
        <strain evidence="1">9E7_DIV0242</strain>
    </source>
</reference>
<dbReference type="EMBL" id="NGMM01000002">
    <property type="protein sequence ID" value="OTP17274.1"/>
    <property type="molecule type" value="Genomic_DNA"/>
</dbReference>
<dbReference type="InterPro" id="IPR012865">
    <property type="entry name" value="DUF1642"/>
</dbReference>
<reference evidence="2" key="3">
    <citation type="submission" date="2024-03" db="EMBL/GenBank/DDBJ databases">
        <title>The Genome Sequence of Enterococcus sp. DIV0242b.</title>
        <authorList>
            <consortium name="The Broad Institute Genomics Platform"/>
            <consortium name="The Broad Institute Microbial Omics Core"/>
            <consortium name="The Broad Institute Genomic Center for Infectious Diseases"/>
            <person name="Earl A."/>
            <person name="Manson A."/>
            <person name="Gilmore M."/>
            <person name="Schwartman J."/>
            <person name="Shea T."/>
            <person name="Abouelleil A."/>
            <person name="Cao P."/>
            <person name="Chapman S."/>
            <person name="Cusick C."/>
            <person name="Young S."/>
            <person name="Neafsey D."/>
            <person name="Nusbaum C."/>
            <person name="Birren B."/>
        </authorList>
    </citation>
    <scope>NUCLEOTIDE SEQUENCE</scope>
    <source>
        <strain evidence="2">9E7_DIV0242</strain>
    </source>
</reference>